<evidence type="ECO:0000256" key="1">
    <source>
        <dbReference type="ARBA" id="ARBA00004651"/>
    </source>
</evidence>
<feature type="transmembrane region" description="Helical" evidence="7">
    <location>
        <begin position="328"/>
        <end position="347"/>
    </location>
</feature>
<feature type="transmembrane region" description="Helical" evidence="7">
    <location>
        <begin position="120"/>
        <end position="140"/>
    </location>
</feature>
<evidence type="ECO:0000256" key="5">
    <source>
        <dbReference type="ARBA" id="ARBA00022989"/>
    </source>
</evidence>
<keyword evidence="6 7" id="KW-0472">Membrane</keyword>
<feature type="transmembrane region" description="Helical" evidence="7">
    <location>
        <begin position="398"/>
        <end position="420"/>
    </location>
</feature>
<organism evidence="8 9">
    <name type="scientific">Vibrio gazogenes DSM 21264 = NBRC 103151</name>
    <dbReference type="NCBI Taxonomy" id="1123492"/>
    <lineage>
        <taxon>Bacteria</taxon>
        <taxon>Pseudomonadati</taxon>
        <taxon>Pseudomonadota</taxon>
        <taxon>Gammaproteobacteria</taxon>
        <taxon>Vibrionales</taxon>
        <taxon>Vibrionaceae</taxon>
        <taxon>Vibrio</taxon>
    </lineage>
</organism>
<dbReference type="Gene3D" id="1.20.1740.10">
    <property type="entry name" value="Amino acid/polyamine transporter I"/>
    <property type="match status" value="1"/>
</dbReference>
<evidence type="ECO:0000313" key="9">
    <source>
        <dbReference type="Proteomes" id="UP000184159"/>
    </source>
</evidence>
<dbReference type="PANTHER" id="PTHR42770">
    <property type="entry name" value="AMINO ACID TRANSPORTER-RELATED"/>
    <property type="match status" value="1"/>
</dbReference>
<feature type="transmembrane region" description="Helical" evidence="7">
    <location>
        <begin position="192"/>
        <end position="213"/>
    </location>
</feature>
<evidence type="ECO:0000256" key="6">
    <source>
        <dbReference type="ARBA" id="ARBA00023136"/>
    </source>
</evidence>
<feature type="transmembrane region" description="Helical" evidence="7">
    <location>
        <begin position="89"/>
        <end position="114"/>
    </location>
</feature>
<comment type="subcellular location">
    <subcellularLocation>
        <location evidence="1">Cell membrane</location>
        <topology evidence="1">Multi-pass membrane protein</topology>
    </subcellularLocation>
</comment>
<feature type="transmembrane region" description="Helical" evidence="7">
    <location>
        <begin position="40"/>
        <end position="57"/>
    </location>
</feature>
<gene>
    <name evidence="8" type="ORF">SAMN02745781_00513</name>
</gene>
<dbReference type="AlphaFoldDB" id="A0A1M4UN78"/>
<protein>
    <submittedName>
        <fullName evidence="8">Amino acid/polyamine/organocation transporter, APC superfamily (TC 2.A.3)</fullName>
    </submittedName>
</protein>
<dbReference type="GO" id="GO:0005886">
    <property type="term" value="C:plasma membrane"/>
    <property type="evidence" value="ECO:0007669"/>
    <property type="project" value="UniProtKB-SubCell"/>
</dbReference>
<sequence>MSIQTQDQQMGIGSVALFSLCAVIAVDTLCASAAIGVSSIGWWVTTLIIFIIPYGLITSELSASYPCEGGIYDWVKRAFGSCWAMRTTWFYWINVGLWMPAVYIMFAGVFSELFNLDLSLFSQVAICIVLTWVTIAICNVSTNIGVWVVNISAVLKVAVILILGVGGFMYAAQYGIANQFSFSAMLPSFDSGIAFLPALVFNLMGFELVATMSKDMKDVSDMPKAIFLAIGITAFLYIFGTLGILMALPVEDIGLVSGMIATLRQLFGDSVFSSSMVYIVGTMILLSFIGNMVTWTMGAGRAAVEAAREGELPQMIGQLHEKYHTPSGANKITGIVSTTVIAFYALFAQNSDGLFWSVFAFSSCIFLIPYLFMFPAYLKLRLSDLATPRTFKVPGNMLVQYTLTTVCFLVIVQALILFIFPELIDFSIDWRYSAPVLSGVIVTVLVGEYMLKQAELKKGLRVKILLAQPIANEASLRCLSYRH</sequence>
<dbReference type="Proteomes" id="UP000184159">
    <property type="component" value="Unassembled WGS sequence"/>
</dbReference>
<name>A0A1M4UN78_VIBGA</name>
<evidence type="ECO:0000256" key="2">
    <source>
        <dbReference type="ARBA" id="ARBA00022448"/>
    </source>
</evidence>
<dbReference type="PANTHER" id="PTHR42770:SF15">
    <property type="entry name" value="GLUTAMATE_GAMMA-AMINOBUTYRATE ANTIPORTER-RELATED"/>
    <property type="match status" value="1"/>
</dbReference>
<dbReference type="EMBL" id="FQUH01000002">
    <property type="protein sequence ID" value="SHE58179.1"/>
    <property type="molecule type" value="Genomic_DNA"/>
</dbReference>
<dbReference type="InterPro" id="IPR002293">
    <property type="entry name" value="AA/rel_permease1"/>
</dbReference>
<keyword evidence="3" id="KW-1003">Cell membrane</keyword>
<keyword evidence="2" id="KW-0813">Transport</keyword>
<feature type="transmembrane region" description="Helical" evidence="7">
    <location>
        <begin position="147"/>
        <end position="172"/>
    </location>
</feature>
<dbReference type="RefSeq" id="WP_077316576.1">
    <property type="nucleotide sequence ID" value="NZ_FQUH01000002.1"/>
</dbReference>
<dbReference type="Pfam" id="PF13520">
    <property type="entry name" value="AA_permease_2"/>
    <property type="match status" value="1"/>
</dbReference>
<feature type="transmembrane region" description="Helical" evidence="7">
    <location>
        <begin position="225"/>
        <end position="250"/>
    </location>
</feature>
<accession>A0A1M4UN78</accession>
<feature type="transmembrane region" description="Helical" evidence="7">
    <location>
        <begin position="353"/>
        <end position="378"/>
    </location>
</feature>
<dbReference type="InterPro" id="IPR050367">
    <property type="entry name" value="APC_superfamily"/>
</dbReference>
<keyword evidence="4 7" id="KW-0812">Transmembrane</keyword>
<keyword evidence="5 7" id="KW-1133">Transmembrane helix</keyword>
<reference evidence="9" key="1">
    <citation type="submission" date="2016-11" db="EMBL/GenBank/DDBJ databases">
        <authorList>
            <person name="Varghese N."/>
            <person name="Submissions S."/>
        </authorList>
    </citation>
    <scope>NUCLEOTIDE SEQUENCE [LARGE SCALE GENOMIC DNA]</scope>
    <source>
        <strain evidence="9">DSM 21264</strain>
    </source>
</reference>
<feature type="transmembrane region" description="Helical" evidence="7">
    <location>
        <begin position="270"/>
        <end position="289"/>
    </location>
</feature>
<dbReference type="PIRSF" id="PIRSF006060">
    <property type="entry name" value="AA_transporter"/>
    <property type="match status" value="1"/>
</dbReference>
<evidence type="ECO:0000256" key="7">
    <source>
        <dbReference type="SAM" id="Phobius"/>
    </source>
</evidence>
<feature type="transmembrane region" description="Helical" evidence="7">
    <location>
        <begin position="432"/>
        <end position="451"/>
    </location>
</feature>
<feature type="transmembrane region" description="Helical" evidence="7">
    <location>
        <begin position="12"/>
        <end position="34"/>
    </location>
</feature>
<dbReference type="GO" id="GO:0022857">
    <property type="term" value="F:transmembrane transporter activity"/>
    <property type="evidence" value="ECO:0007669"/>
    <property type="project" value="InterPro"/>
</dbReference>
<keyword evidence="9" id="KW-1185">Reference proteome</keyword>
<proteinExistence type="predicted"/>
<evidence type="ECO:0000256" key="4">
    <source>
        <dbReference type="ARBA" id="ARBA00022692"/>
    </source>
</evidence>
<evidence type="ECO:0000313" key="8">
    <source>
        <dbReference type="EMBL" id="SHE58179.1"/>
    </source>
</evidence>
<evidence type="ECO:0000256" key="3">
    <source>
        <dbReference type="ARBA" id="ARBA00022475"/>
    </source>
</evidence>